<reference evidence="1 2" key="1">
    <citation type="submission" date="2020-08" db="EMBL/GenBank/DDBJ databases">
        <title>Genomic Encyclopedia of Type Strains, Phase IV (KMG-IV): sequencing the most valuable type-strain genomes for metagenomic binning, comparative biology and taxonomic classification.</title>
        <authorList>
            <person name="Goeker M."/>
        </authorList>
    </citation>
    <scope>NUCLEOTIDE SEQUENCE [LARGE SCALE GENOMIC DNA]</scope>
    <source>
        <strain evidence="1 2">DSM 105481</strain>
    </source>
</reference>
<dbReference type="EMBL" id="JACJHX010000003">
    <property type="protein sequence ID" value="MBA9025914.1"/>
    <property type="molecule type" value="Genomic_DNA"/>
</dbReference>
<dbReference type="Gene3D" id="3.40.50.150">
    <property type="entry name" value="Vaccinia Virus protein VP39"/>
    <property type="match status" value="1"/>
</dbReference>
<evidence type="ECO:0000313" key="1">
    <source>
        <dbReference type="EMBL" id="MBA9025914.1"/>
    </source>
</evidence>
<dbReference type="Proteomes" id="UP000626697">
    <property type="component" value="Unassembled WGS sequence"/>
</dbReference>
<proteinExistence type="predicted"/>
<protein>
    <submittedName>
        <fullName evidence="1">16S rRNA C1402 N4-methylase RsmH</fullName>
    </submittedName>
</protein>
<keyword evidence="2" id="KW-1185">Reference proteome</keyword>
<sequence>MKLMKILPFARFLLEKTIEPGDIAIDGTCGNGHDTAYLAQLVGETGHVYGFDIQPEAIANTKEKLQTENLLQQCTLFHTGHEHIKANVPEHKYGQVKAAIFNLGYLPGGDKSIVTGADTTIAAIEQLLEIMAPNGIIVLVIYHGHTEGAIERNALLDYATSLPQDKAHVLQYGFINQVNKPPFIVAIEKRK</sequence>
<name>A0ABR6CLV7_9BACI</name>
<dbReference type="InterPro" id="IPR029063">
    <property type="entry name" value="SAM-dependent_MTases_sf"/>
</dbReference>
<dbReference type="SUPFAM" id="SSF53335">
    <property type="entry name" value="S-adenosyl-L-methionine-dependent methyltransferases"/>
    <property type="match status" value="1"/>
</dbReference>
<accession>A0ABR6CLV7</accession>
<organism evidence="1 2">
    <name type="scientific">Peribacillus huizhouensis</name>
    <dbReference type="NCBI Taxonomy" id="1501239"/>
    <lineage>
        <taxon>Bacteria</taxon>
        <taxon>Bacillati</taxon>
        <taxon>Bacillota</taxon>
        <taxon>Bacilli</taxon>
        <taxon>Bacillales</taxon>
        <taxon>Bacillaceae</taxon>
        <taxon>Peribacillus</taxon>
    </lineage>
</organism>
<dbReference type="PANTHER" id="PTHR35276">
    <property type="entry name" value="S-ADENOSYL-L-METHIONINE-DEPENDENT METHYLTRANSFERASES SUPERFAMILY PROTEIN"/>
    <property type="match status" value="1"/>
</dbReference>
<dbReference type="RefSeq" id="WP_182501904.1">
    <property type="nucleotide sequence ID" value="NZ_JACJHX010000003.1"/>
</dbReference>
<dbReference type="InterPro" id="IPR010719">
    <property type="entry name" value="MnmM_MeTrfase"/>
</dbReference>
<dbReference type="CDD" id="cd02440">
    <property type="entry name" value="AdoMet_MTases"/>
    <property type="match status" value="1"/>
</dbReference>
<dbReference type="PANTHER" id="PTHR35276:SF1">
    <property type="entry name" value="TRNA (MNM(5)S(2)U34)-METHYLTRANSFERASE, CHLOROPLASTIC"/>
    <property type="match status" value="1"/>
</dbReference>
<gene>
    <name evidence="1" type="ORF">HNP81_001199</name>
</gene>
<evidence type="ECO:0000313" key="2">
    <source>
        <dbReference type="Proteomes" id="UP000626697"/>
    </source>
</evidence>
<dbReference type="Pfam" id="PF06962">
    <property type="entry name" value="rRNA_methylase"/>
    <property type="match status" value="1"/>
</dbReference>
<comment type="caution">
    <text evidence="1">The sequence shown here is derived from an EMBL/GenBank/DDBJ whole genome shotgun (WGS) entry which is preliminary data.</text>
</comment>